<protein>
    <submittedName>
        <fullName evidence="2">Glycoside hydrolase family 55 protein</fullName>
    </submittedName>
</protein>
<proteinExistence type="predicted"/>
<keyword evidence="2" id="KW-0378">Hydrolase</keyword>
<dbReference type="InterPro" id="IPR011050">
    <property type="entry name" value="Pectin_lyase_fold/virulence"/>
</dbReference>
<sequence>FNAAIADGNRCGIGCDSSTTTPAIVYFPHGTYMVNAPIVMYYYTQLVGDATNLPIIKAFSSFSSITILDADKYFPRG</sequence>
<name>A0A8E2FAY2_9PEZI</name>
<dbReference type="AlphaFoldDB" id="A0A8E2FAY2"/>
<accession>A0A8E2FAY2</accession>
<dbReference type="Gene3D" id="2.160.20.10">
    <property type="entry name" value="Single-stranded right-handed beta-helix, Pectin lyase-like"/>
    <property type="match status" value="1"/>
</dbReference>
<dbReference type="SUPFAM" id="SSF51126">
    <property type="entry name" value="Pectin lyase-like"/>
    <property type="match status" value="1"/>
</dbReference>
<evidence type="ECO:0000259" key="1">
    <source>
        <dbReference type="Pfam" id="PF12708"/>
    </source>
</evidence>
<dbReference type="Proteomes" id="UP000250140">
    <property type="component" value="Unassembled WGS sequence"/>
</dbReference>
<evidence type="ECO:0000313" key="2">
    <source>
        <dbReference type="EMBL" id="OCL13825.1"/>
    </source>
</evidence>
<reference evidence="2 3" key="1">
    <citation type="journal article" date="2016" name="Nat. Commun.">
        <title>Ectomycorrhizal ecology is imprinted in the genome of the dominant symbiotic fungus Cenococcum geophilum.</title>
        <authorList>
            <consortium name="DOE Joint Genome Institute"/>
            <person name="Peter M."/>
            <person name="Kohler A."/>
            <person name="Ohm R.A."/>
            <person name="Kuo A."/>
            <person name="Krutzmann J."/>
            <person name="Morin E."/>
            <person name="Arend M."/>
            <person name="Barry K.W."/>
            <person name="Binder M."/>
            <person name="Choi C."/>
            <person name="Clum A."/>
            <person name="Copeland A."/>
            <person name="Grisel N."/>
            <person name="Haridas S."/>
            <person name="Kipfer T."/>
            <person name="LaButti K."/>
            <person name="Lindquist E."/>
            <person name="Lipzen A."/>
            <person name="Maire R."/>
            <person name="Meier B."/>
            <person name="Mihaltcheva S."/>
            <person name="Molinier V."/>
            <person name="Murat C."/>
            <person name="Poggeler S."/>
            <person name="Quandt C.A."/>
            <person name="Sperisen C."/>
            <person name="Tritt A."/>
            <person name="Tisserant E."/>
            <person name="Crous P.W."/>
            <person name="Henrissat B."/>
            <person name="Nehls U."/>
            <person name="Egli S."/>
            <person name="Spatafora J.W."/>
            <person name="Grigoriev I.V."/>
            <person name="Martin F.M."/>
        </authorList>
    </citation>
    <scope>NUCLEOTIDE SEQUENCE [LARGE SCALE GENOMIC DNA]</scope>
    <source>
        <strain evidence="2 3">CBS 207.34</strain>
    </source>
</reference>
<keyword evidence="3" id="KW-1185">Reference proteome</keyword>
<feature type="domain" description="Rhamnogalacturonase A/B/Epimerase-like pectate lyase" evidence="1">
    <location>
        <begin position="1"/>
        <end position="74"/>
    </location>
</feature>
<dbReference type="GO" id="GO:0016787">
    <property type="term" value="F:hydrolase activity"/>
    <property type="evidence" value="ECO:0007669"/>
    <property type="project" value="UniProtKB-KW"/>
</dbReference>
<gene>
    <name evidence="2" type="ORF">AOQ84DRAFT_278832</name>
</gene>
<feature type="non-terminal residue" evidence="2">
    <location>
        <position position="1"/>
    </location>
</feature>
<dbReference type="OrthoDB" id="1046782at2759"/>
<dbReference type="Pfam" id="PF12708">
    <property type="entry name" value="Pect-lyase_RHGA_epim"/>
    <property type="match status" value="1"/>
</dbReference>
<dbReference type="InterPro" id="IPR012334">
    <property type="entry name" value="Pectin_lyas_fold"/>
</dbReference>
<evidence type="ECO:0000313" key="3">
    <source>
        <dbReference type="Proteomes" id="UP000250140"/>
    </source>
</evidence>
<organism evidence="2 3">
    <name type="scientific">Glonium stellatum</name>
    <dbReference type="NCBI Taxonomy" id="574774"/>
    <lineage>
        <taxon>Eukaryota</taxon>
        <taxon>Fungi</taxon>
        <taxon>Dikarya</taxon>
        <taxon>Ascomycota</taxon>
        <taxon>Pezizomycotina</taxon>
        <taxon>Dothideomycetes</taxon>
        <taxon>Pleosporomycetidae</taxon>
        <taxon>Gloniales</taxon>
        <taxon>Gloniaceae</taxon>
        <taxon>Glonium</taxon>
    </lineage>
</organism>
<feature type="non-terminal residue" evidence="2">
    <location>
        <position position="77"/>
    </location>
</feature>
<dbReference type="EMBL" id="KV748666">
    <property type="protein sequence ID" value="OCL13825.1"/>
    <property type="molecule type" value="Genomic_DNA"/>
</dbReference>
<dbReference type="InterPro" id="IPR024535">
    <property type="entry name" value="RHGA/B-epi-like_pectate_lyase"/>
</dbReference>